<dbReference type="Proteomes" id="UP000031938">
    <property type="component" value="Unassembled WGS sequence"/>
</dbReference>
<reference evidence="1 2" key="1">
    <citation type="submission" date="2015-01" db="EMBL/GenBank/DDBJ databases">
        <title>Genome sequencing of Jeotgalibacillus soli.</title>
        <authorList>
            <person name="Goh K.M."/>
            <person name="Chan K.-G."/>
            <person name="Yaakop A.S."/>
            <person name="Ee R."/>
            <person name="Gan H.M."/>
            <person name="Chan C.S."/>
        </authorList>
    </citation>
    <scope>NUCLEOTIDE SEQUENCE [LARGE SCALE GENOMIC DNA]</scope>
    <source>
        <strain evidence="1 2">P9</strain>
    </source>
</reference>
<comment type="caution">
    <text evidence="1">The sequence shown here is derived from an EMBL/GenBank/DDBJ whole genome shotgun (WGS) entry which is preliminary data.</text>
</comment>
<evidence type="ECO:0000313" key="2">
    <source>
        <dbReference type="Proteomes" id="UP000031938"/>
    </source>
</evidence>
<gene>
    <name evidence="1" type="ORF">KP78_13640</name>
</gene>
<accession>A0A0C2VZV3</accession>
<protein>
    <submittedName>
        <fullName evidence="1">Uncharacterized protein</fullName>
    </submittedName>
</protein>
<dbReference type="EMBL" id="JXRP01000009">
    <property type="protein sequence ID" value="KIL49896.1"/>
    <property type="molecule type" value="Genomic_DNA"/>
</dbReference>
<name>A0A0C2VZV3_9BACL</name>
<proteinExistence type="predicted"/>
<sequence>MLFHHLDFTHYACQQREKHYCQQSFLYRRSMNRVVWTAFED</sequence>
<evidence type="ECO:0000313" key="1">
    <source>
        <dbReference type="EMBL" id="KIL49896.1"/>
    </source>
</evidence>
<dbReference type="AlphaFoldDB" id="A0A0C2VZV3"/>
<dbReference type="PATRIC" id="fig|889306.3.peg.1373"/>
<keyword evidence="2" id="KW-1185">Reference proteome</keyword>
<organism evidence="1 2">
    <name type="scientific">Jeotgalibacillus soli</name>
    <dbReference type="NCBI Taxonomy" id="889306"/>
    <lineage>
        <taxon>Bacteria</taxon>
        <taxon>Bacillati</taxon>
        <taxon>Bacillota</taxon>
        <taxon>Bacilli</taxon>
        <taxon>Bacillales</taxon>
        <taxon>Caryophanaceae</taxon>
        <taxon>Jeotgalibacillus</taxon>
    </lineage>
</organism>